<evidence type="ECO:0000313" key="1">
    <source>
        <dbReference type="EMBL" id="XAO46636.1"/>
    </source>
</evidence>
<keyword evidence="2" id="KW-1185">Reference proteome</keyword>
<reference evidence="1 2" key="1">
    <citation type="submission" date="2023-05" db="EMBL/GenBank/DDBJ databases">
        <title>Glutamicibacter sp. B1, complete genome.</title>
        <authorList>
            <person name="Long Y.H."/>
            <person name="Fang T."/>
            <person name="Li X.Y."/>
        </authorList>
    </citation>
    <scope>NUCLEOTIDE SEQUENCE [LARGE SCALE GENOMIC DNA]</scope>
    <source>
        <strain evidence="1 2">B1</strain>
    </source>
</reference>
<dbReference type="EMBL" id="CP125942">
    <property type="protein sequence ID" value="XAO46636.1"/>
    <property type="molecule type" value="Genomic_DNA"/>
</dbReference>
<proteinExistence type="predicted"/>
<name>A0AAU6WHC3_9MICC</name>
<accession>A0AAU6WHC3</accession>
<sequence>MDVPSAQLYFPGSPAPDSNARRRFRALARSAPWLSTSLKFEIDIPEEYSQPQRNLTGSVTVKIRQREAIAVHNESGELVFQKETFSAQRSRDYLAATSASWKLPSTLLTPVYTSDQLILRRPEIAGFDGLLPLDYWATVLDPVEIAGTEPAALDLAFDHPTYIHELSDIVHEGRQAIAAVLSAGYSYQASQANFRLVPADTRTLVVLDLSTGVCLLRQALSGASSVLAAPDLRLRILAQDEYYINSHFQREHWLDQPVVRS</sequence>
<dbReference type="RefSeq" id="WP_345473085.1">
    <property type="nucleotide sequence ID" value="NZ_CP125942.1"/>
</dbReference>
<organism evidence="1 2">
    <name type="scientific">Glutamicibacter ectropisis</name>
    <dbReference type="NCBI Taxonomy" id="3046593"/>
    <lineage>
        <taxon>Bacteria</taxon>
        <taxon>Bacillati</taxon>
        <taxon>Actinomycetota</taxon>
        <taxon>Actinomycetes</taxon>
        <taxon>Micrococcales</taxon>
        <taxon>Micrococcaceae</taxon>
        <taxon>Glutamicibacter</taxon>
    </lineage>
</organism>
<evidence type="ECO:0000313" key="2">
    <source>
        <dbReference type="Proteomes" id="UP001486888"/>
    </source>
</evidence>
<dbReference type="KEGG" id="gey:QMQ05_03640"/>
<protein>
    <submittedName>
        <fullName evidence="1">Uncharacterized protein</fullName>
    </submittedName>
</protein>
<dbReference type="AlphaFoldDB" id="A0AAU6WHC3"/>
<dbReference type="Proteomes" id="UP001486888">
    <property type="component" value="Chromosome"/>
</dbReference>
<gene>
    <name evidence="1" type="ORF">QMQ05_03640</name>
</gene>